<gene>
    <name evidence="1" type="ORF">GGX14DRAFT_571310</name>
</gene>
<evidence type="ECO:0000313" key="2">
    <source>
        <dbReference type="Proteomes" id="UP001219525"/>
    </source>
</evidence>
<name>A0AAD6VAM9_9AGAR</name>
<protein>
    <submittedName>
        <fullName evidence="1">Uncharacterized protein</fullName>
    </submittedName>
</protein>
<comment type="caution">
    <text evidence="1">The sequence shown here is derived from an EMBL/GenBank/DDBJ whole genome shotgun (WGS) entry which is preliminary data.</text>
</comment>
<proteinExistence type="predicted"/>
<evidence type="ECO:0000313" key="1">
    <source>
        <dbReference type="EMBL" id="KAJ7201664.1"/>
    </source>
</evidence>
<dbReference type="AlphaFoldDB" id="A0AAD6VAM9"/>
<reference evidence="1" key="1">
    <citation type="submission" date="2023-03" db="EMBL/GenBank/DDBJ databases">
        <title>Massive genome expansion in bonnet fungi (Mycena s.s.) driven by repeated elements and novel gene families across ecological guilds.</title>
        <authorList>
            <consortium name="Lawrence Berkeley National Laboratory"/>
            <person name="Harder C.B."/>
            <person name="Miyauchi S."/>
            <person name="Viragh M."/>
            <person name="Kuo A."/>
            <person name="Thoen E."/>
            <person name="Andreopoulos B."/>
            <person name="Lu D."/>
            <person name="Skrede I."/>
            <person name="Drula E."/>
            <person name="Henrissat B."/>
            <person name="Morin E."/>
            <person name="Kohler A."/>
            <person name="Barry K."/>
            <person name="LaButti K."/>
            <person name="Morin E."/>
            <person name="Salamov A."/>
            <person name="Lipzen A."/>
            <person name="Mereny Z."/>
            <person name="Hegedus B."/>
            <person name="Baldrian P."/>
            <person name="Stursova M."/>
            <person name="Weitz H."/>
            <person name="Taylor A."/>
            <person name="Grigoriev I.V."/>
            <person name="Nagy L.G."/>
            <person name="Martin F."/>
            <person name="Kauserud H."/>
        </authorList>
    </citation>
    <scope>NUCLEOTIDE SEQUENCE</scope>
    <source>
        <strain evidence="1">9144</strain>
    </source>
</reference>
<sequence>MAAVLVMRRRDPCLRLTLELFLSTHHPSDSEEESSTRSSFDSAPALSDTRALSLTPLSSAFAGPAIPISSLSNDYYAPNKAAGTAEEPPTMTVDFTGVFWNCPMLAGAPHMAITAAIFRLLVFALRARPACPSPSRYASRHSPKPVIHAGMVPFSAVTLTSTSNSVIPPDTITNVGSMTVVDLDRGLGANGRDFSRPWQFID</sequence>
<keyword evidence="2" id="KW-1185">Reference proteome</keyword>
<dbReference type="EMBL" id="JARJCW010000058">
    <property type="protein sequence ID" value="KAJ7201664.1"/>
    <property type="molecule type" value="Genomic_DNA"/>
</dbReference>
<accession>A0AAD6VAM9</accession>
<organism evidence="1 2">
    <name type="scientific">Mycena pura</name>
    <dbReference type="NCBI Taxonomy" id="153505"/>
    <lineage>
        <taxon>Eukaryota</taxon>
        <taxon>Fungi</taxon>
        <taxon>Dikarya</taxon>
        <taxon>Basidiomycota</taxon>
        <taxon>Agaricomycotina</taxon>
        <taxon>Agaricomycetes</taxon>
        <taxon>Agaricomycetidae</taxon>
        <taxon>Agaricales</taxon>
        <taxon>Marasmiineae</taxon>
        <taxon>Mycenaceae</taxon>
        <taxon>Mycena</taxon>
    </lineage>
</organism>
<dbReference type="Proteomes" id="UP001219525">
    <property type="component" value="Unassembled WGS sequence"/>
</dbReference>